<keyword evidence="3" id="KW-1185">Reference proteome</keyword>
<proteinExistence type="predicted"/>
<feature type="compositionally biased region" description="Basic residues" evidence="1">
    <location>
        <begin position="65"/>
        <end position="76"/>
    </location>
</feature>
<feature type="region of interest" description="Disordered" evidence="1">
    <location>
        <begin position="163"/>
        <end position="183"/>
    </location>
</feature>
<feature type="region of interest" description="Disordered" evidence="1">
    <location>
        <begin position="1"/>
        <end position="21"/>
    </location>
</feature>
<feature type="compositionally biased region" description="Polar residues" evidence="1">
    <location>
        <begin position="1"/>
        <end position="16"/>
    </location>
</feature>
<sequence>MSSSDSDSEPNNTLNTEAREFSAFSLVEDVANTENNKADAAKNVTSVNKKSDKPGLSKGPGKGPGKNKKGKAPMKRKNVDGGEVSQAKKSKLTKSDVEYRNLYNLMEDFFYSYVQNKAGSSTPHNEQTDIDIQNMVDNEDPALDLEDVNIFQAEALDENNNAAVNSNDTDEFISKSQKSLRTM</sequence>
<accession>A0A6J7ZYA2</accession>
<organism evidence="2 3">
    <name type="scientific">Mytilus coruscus</name>
    <name type="common">Sea mussel</name>
    <dbReference type="NCBI Taxonomy" id="42192"/>
    <lineage>
        <taxon>Eukaryota</taxon>
        <taxon>Metazoa</taxon>
        <taxon>Spiralia</taxon>
        <taxon>Lophotrochozoa</taxon>
        <taxon>Mollusca</taxon>
        <taxon>Bivalvia</taxon>
        <taxon>Autobranchia</taxon>
        <taxon>Pteriomorphia</taxon>
        <taxon>Mytilida</taxon>
        <taxon>Mytiloidea</taxon>
        <taxon>Mytilidae</taxon>
        <taxon>Mytilinae</taxon>
        <taxon>Mytilus</taxon>
    </lineage>
</organism>
<protein>
    <submittedName>
        <fullName evidence="2">Uncharacterized protein</fullName>
    </submittedName>
</protein>
<evidence type="ECO:0000313" key="2">
    <source>
        <dbReference type="EMBL" id="CAC5357569.1"/>
    </source>
</evidence>
<dbReference type="Proteomes" id="UP000507470">
    <property type="component" value="Unassembled WGS sequence"/>
</dbReference>
<feature type="compositionally biased region" description="Polar residues" evidence="1">
    <location>
        <begin position="174"/>
        <end position="183"/>
    </location>
</feature>
<feature type="region of interest" description="Disordered" evidence="1">
    <location>
        <begin position="34"/>
        <end position="93"/>
    </location>
</feature>
<reference evidence="2 3" key="1">
    <citation type="submission" date="2020-06" db="EMBL/GenBank/DDBJ databases">
        <authorList>
            <person name="Li R."/>
            <person name="Bekaert M."/>
        </authorList>
    </citation>
    <scope>NUCLEOTIDE SEQUENCE [LARGE SCALE GENOMIC DNA]</scope>
    <source>
        <strain evidence="3">wild</strain>
    </source>
</reference>
<name>A0A6J7ZYA2_MYTCO</name>
<evidence type="ECO:0000256" key="1">
    <source>
        <dbReference type="SAM" id="MobiDB-lite"/>
    </source>
</evidence>
<evidence type="ECO:0000313" key="3">
    <source>
        <dbReference type="Proteomes" id="UP000507470"/>
    </source>
</evidence>
<dbReference type="EMBL" id="CACVKT020000204">
    <property type="protein sequence ID" value="CAC5357569.1"/>
    <property type="molecule type" value="Genomic_DNA"/>
</dbReference>
<gene>
    <name evidence="2" type="ORF">MCOR_1200</name>
</gene>
<dbReference type="AlphaFoldDB" id="A0A6J7ZYA2"/>